<dbReference type="Gramene" id="KZN03317">
    <property type="protein sequence ID" value="KZN03317"/>
    <property type="gene ID" value="DCAR_012073"/>
</dbReference>
<evidence type="ECO:0000313" key="2">
    <source>
        <dbReference type="EMBL" id="KZN03317.1"/>
    </source>
</evidence>
<proteinExistence type="predicted"/>
<keyword evidence="4" id="KW-1185">Reference proteome</keyword>
<feature type="coiled-coil region" evidence="1">
    <location>
        <begin position="25"/>
        <end position="52"/>
    </location>
</feature>
<dbReference type="EMBL" id="LNRQ01000003">
    <property type="protein sequence ID" value="KZN03317.1"/>
    <property type="molecule type" value="Genomic_DNA"/>
</dbReference>
<reference evidence="2" key="1">
    <citation type="journal article" date="2016" name="Nat. Genet.">
        <title>A high-quality carrot genome assembly provides new insights into carotenoid accumulation and asterid genome evolution.</title>
        <authorList>
            <person name="Iorizzo M."/>
            <person name="Ellison S."/>
            <person name="Senalik D."/>
            <person name="Zeng P."/>
            <person name="Satapoomin P."/>
            <person name="Huang J."/>
            <person name="Bowman M."/>
            <person name="Iovene M."/>
            <person name="Sanseverino W."/>
            <person name="Cavagnaro P."/>
            <person name="Yildiz M."/>
            <person name="Macko-Podgorni A."/>
            <person name="Moranska E."/>
            <person name="Grzebelus E."/>
            <person name="Grzebelus D."/>
            <person name="Ashrafi H."/>
            <person name="Zheng Z."/>
            <person name="Cheng S."/>
            <person name="Spooner D."/>
            <person name="Van Deynze A."/>
            <person name="Simon P."/>
        </authorList>
    </citation>
    <scope>NUCLEOTIDE SEQUENCE [LARGE SCALE GENOMIC DNA]</scope>
    <source>
        <tissue evidence="2">Leaf</tissue>
    </source>
</reference>
<dbReference type="Proteomes" id="UP000077755">
    <property type="component" value="Chromosome 3"/>
</dbReference>
<name>A0A161Y2C8_DAUCS</name>
<gene>
    <name evidence="2" type="ORF">DCAR_012073</name>
    <name evidence="3" type="ORF">DCAR_0313682</name>
</gene>
<evidence type="ECO:0000313" key="4">
    <source>
        <dbReference type="Proteomes" id="UP000077755"/>
    </source>
</evidence>
<accession>A0A161Y2C8</accession>
<organism evidence="2">
    <name type="scientific">Daucus carota subsp. sativus</name>
    <name type="common">Carrot</name>
    <dbReference type="NCBI Taxonomy" id="79200"/>
    <lineage>
        <taxon>Eukaryota</taxon>
        <taxon>Viridiplantae</taxon>
        <taxon>Streptophyta</taxon>
        <taxon>Embryophyta</taxon>
        <taxon>Tracheophyta</taxon>
        <taxon>Spermatophyta</taxon>
        <taxon>Magnoliopsida</taxon>
        <taxon>eudicotyledons</taxon>
        <taxon>Gunneridae</taxon>
        <taxon>Pentapetalae</taxon>
        <taxon>asterids</taxon>
        <taxon>campanulids</taxon>
        <taxon>Apiales</taxon>
        <taxon>Apiaceae</taxon>
        <taxon>Apioideae</taxon>
        <taxon>Scandiceae</taxon>
        <taxon>Daucinae</taxon>
        <taxon>Daucus</taxon>
        <taxon>Daucus sect. Daucus</taxon>
    </lineage>
</organism>
<dbReference type="AlphaFoldDB" id="A0A161Y2C8"/>
<reference evidence="3" key="2">
    <citation type="submission" date="2022-03" db="EMBL/GenBank/DDBJ databases">
        <title>Draft title - Genomic analysis of global carrot germplasm unveils the trajectory of domestication and the origin of high carotenoid orange carrot.</title>
        <authorList>
            <person name="Iorizzo M."/>
            <person name="Ellison S."/>
            <person name="Senalik D."/>
            <person name="Macko-Podgorni A."/>
            <person name="Grzebelus D."/>
            <person name="Bostan H."/>
            <person name="Rolling W."/>
            <person name="Curaba J."/>
            <person name="Simon P."/>
        </authorList>
    </citation>
    <scope>NUCLEOTIDE SEQUENCE</scope>
    <source>
        <tissue evidence="3">Leaf</tissue>
    </source>
</reference>
<evidence type="ECO:0000313" key="3">
    <source>
        <dbReference type="EMBL" id="WOG94387.1"/>
    </source>
</evidence>
<dbReference type="EMBL" id="CP093345">
    <property type="protein sequence ID" value="WOG94387.1"/>
    <property type="molecule type" value="Genomic_DNA"/>
</dbReference>
<evidence type="ECO:0000256" key="1">
    <source>
        <dbReference type="SAM" id="Coils"/>
    </source>
</evidence>
<keyword evidence="1" id="KW-0175">Coiled coil</keyword>
<protein>
    <submittedName>
        <fullName evidence="2">Uncharacterized protein</fullName>
    </submittedName>
</protein>
<sequence length="54" mass="6034">MKSAVEDDCDGVFFLTPFAPNLIRKESCRRTSKELDEAIEAAEKDVKDADEVEA</sequence>